<feature type="domain" description="G" evidence="1">
    <location>
        <begin position="7"/>
        <end position="131"/>
    </location>
</feature>
<protein>
    <recommendedName>
        <fullName evidence="1">G domain-containing protein</fullName>
    </recommendedName>
</protein>
<dbReference type="InterPro" id="IPR006073">
    <property type="entry name" value="GTP-bd"/>
</dbReference>
<sequence>MSEQQNVLFFGRTGYGKSSIANMLVQGDIYQNNNKFKISDSAKGETLNIYGSSTEKYLIFDTVGLGEPPSHHVSHKDAVNKMRNYFSKSRVSLNYIFYVHKKGRISDEDKRMFKLFKEIFEWGEKNFVIIITNSKPEWVERNFQTIIEDLGNYPIIAVDFPYTDEDEDGDTACKHRNIRAQSLQRLENKLLELKYKSARIEILSTSQVIERSVSKVVNIAPIVGSAYQLISSGVYYTLDKPNNAKERLIDGTVGLALDTIGFGVAGASKSVSIALIKDIIERVSYGVVKTEIQKVIKKKNSGSEN</sequence>
<dbReference type="Gene3D" id="3.40.50.300">
    <property type="entry name" value="P-loop containing nucleotide triphosphate hydrolases"/>
    <property type="match status" value="1"/>
</dbReference>
<dbReference type="STRING" id="94130.A0A2Z6SBC9"/>
<gene>
    <name evidence="3" type="ORF">RCL2_001084700</name>
    <name evidence="2" type="ORF">RclHR1_00690012</name>
</gene>
<evidence type="ECO:0000313" key="2">
    <source>
        <dbReference type="EMBL" id="GBC06522.1"/>
    </source>
</evidence>
<accession>A0A2Z6SBC9</accession>
<dbReference type="CDD" id="cd00882">
    <property type="entry name" value="Ras_like_GTPase"/>
    <property type="match status" value="1"/>
</dbReference>
<dbReference type="Proteomes" id="UP000615446">
    <property type="component" value="Unassembled WGS sequence"/>
</dbReference>
<dbReference type="InterPro" id="IPR027417">
    <property type="entry name" value="P-loop_NTPase"/>
</dbReference>
<reference evidence="3" key="2">
    <citation type="submission" date="2019-10" db="EMBL/GenBank/DDBJ databases">
        <title>Conservation and host-specific expression of non-tandemly repeated heterogenous ribosome RNA gene in arbuscular mycorrhizal fungi.</title>
        <authorList>
            <person name="Maeda T."/>
            <person name="Kobayashi Y."/>
            <person name="Nakagawa T."/>
            <person name="Ezawa T."/>
            <person name="Yamaguchi K."/>
            <person name="Bino T."/>
            <person name="Nishimoto Y."/>
            <person name="Shigenobu S."/>
            <person name="Kawaguchi M."/>
        </authorList>
    </citation>
    <scope>NUCLEOTIDE SEQUENCE</scope>
    <source>
        <strain evidence="3">HR1</strain>
    </source>
</reference>
<dbReference type="OrthoDB" id="8954335at2759"/>
<dbReference type="Proteomes" id="UP000247702">
    <property type="component" value="Unassembled WGS sequence"/>
</dbReference>
<evidence type="ECO:0000313" key="3">
    <source>
        <dbReference type="EMBL" id="GES83693.1"/>
    </source>
</evidence>
<comment type="caution">
    <text evidence="2">The sequence shown here is derived from an EMBL/GenBank/DDBJ whole genome shotgun (WGS) entry which is preliminary data.</text>
</comment>
<evidence type="ECO:0000259" key="1">
    <source>
        <dbReference type="Pfam" id="PF01926"/>
    </source>
</evidence>
<dbReference type="GO" id="GO:0005525">
    <property type="term" value="F:GTP binding"/>
    <property type="evidence" value="ECO:0007669"/>
    <property type="project" value="InterPro"/>
</dbReference>
<name>A0A2Z6SBC9_9GLOM</name>
<dbReference type="EMBL" id="BEXD01004081">
    <property type="protein sequence ID" value="GBC06522.1"/>
    <property type="molecule type" value="Genomic_DNA"/>
</dbReference>
<reference evidence="2 4" key="1">
    <citation type="submission" date="2017-11" db="EMBL/GenBank/DDBJ databases">
        <title>The genome of Rhizophagus clarus HR1 reveals common genetic basis of auxotrophy among arbuscular mycorrhizal fungi.</title>
        <authorList>
            <person name="Kobayashi Y."/>
        </authorList>
    </citation>
    <scope>NUCLEOTIDE SEQUENCE [LARGE SCALE GENOMIC DNA]</scope>
    <source>
        <strain evidence="2 4">HR1</strain>
    </source>
</reference>
<dbReference type="EMBL" id="BLAL01000073">
    <property type="protein sequence ID" value="GES83693.1"/>
    <property type="molecule type" value="Genomic_DNA"/>
</dbReference>
<keyword evidence="4" id="KW-1185">Reference proteome</keyword>
<dbReference type="Pfam" id="PF01926">
    <property type="entry name" value="MMR_HSR1"/>
    <property type="match status" value="1"/>
</dbReference>
<evidence type="ECO:0000313" key="4">
    <source>
        <dbReference type="Proteomes" id="UP000247702"/>
    </source>
</evidence>
<organism evidence="2 4">
    <name type="scientific">Rhizophagus clarus</name>
    <dbReference type="NCBI Taxonomy" id="94130"/>
    <lineage>
        <taxon>Eukaryota</taxon>
        <taxon>Fungi</taxon>
        <taxon>Fungi incertae sedis</taxon>
        <taxon>Mucoromycota</taxon>
        <taxon>Glomeromycotina</taxon>
        <taxon>Glomeromycetes</taxon>
        <taxon>Glomerales</taxon>
        <taxon>Glomeraceae</taxon>
        <taxon>Rhizophagus</taxon>
    </lineage>
</organism>
<dbReference type="SUPFAM" id="SSF52540">
    <property type="entry name" value="P-loop containing nucleoside triphosphate hydrolases"/>
    <property type="match status" value="1"/>
</dbReference>
<dbReference type="AlphaFoldDB" id="A0A2Z6SBC9"/>
<proteinExistence type="predicted"/>